<dbReference type="SMART" id="SM00387">
    <property type="entry name" value="HATPase_c"/>
    <property type="match status" value="1"/>
</dbReference>
<keyword evidence="5" id="KW-0997">Cell inner membrane</keyword>
<evidence type="ECO:0000313" key="21">
    <source>
        <dbReference type="EMBL" id="TFH81898.1"/>
    </source>
</evidence>
<evidence type="ECO:0000259" key="20">
    <source>
        <dbReference type="PROSITE" id="PS50894"/>
    </source>
</evidence>
<dbReference type="GO" id="GO:0009927">
    <property type="term" value="F:histidine phosphotransfer kinase activity"/>
    <property type="evidence" value="ECO:0007669"/>
    <property type="project" value="TreeGrafter"/>
</dbReference>
<evidence type="ECO:0000256" key="2">
    <source>
        <dbReference type="ARBA" id="ARBA00004429"/>
    </source>
</evidence>
<protein>
    <recommendedName>
        <fullName evidence="3">histidine kinase</fullName>
        <ecNumber evidence="3">2.7.13.3</ecNumber>
    </recommendedName>
</protein>
<feature type="transmembrane region" description="Helical" evidence="17">
    <location>
        <begin position="232"/>
        <end position="255"/>
    </location>
</feature>
<evidence type="ECO:0000256" key="10">
    <source>
        <dbReference type="ARBA" id="ARBA00022840"/>
    </source>
</evidence>
<keyword evidence="11 17" id="KW-1133">Transmembrane helix</keyword>
<evidence type="ECO:0000256" key="13">
    <source>
        <dbReference type="PROSITE-ProRule" id="PRU00110"/>
    </source>
</evidence>
<reference evidence="21 22" key="1">
    <citation type="submission" date="2019-02" db="EMBL/GenBank/DDBJ databases">
        <title>Draft Genome Sequence of the Prevotella sp. BCRC 81118, Isolated from Human Feces.</title>
        <authorList>
            <person name="Huang C.-H."/>
        </authorList>
    </citation>
    <scope>NUCLEOTIDE SEQUENCE [LARGE SCALE GENOMIC DNA]</scope>
    <source>
        <strain evidence="21 22">BCRC 81118</strain>
    </source>
</reference>
<feature type="transmembrane region" description="Helical" evidence="17">
    <location>
        <begin position="12"/>
        <end position="30"/>
    </location>
</feature>
<dbReference type="CDD" id="cd00082">
    <property type="entry name" value="HisKA"/>
    <property type="match status" value="1"/>
</dbReference>
<feature type="domain" description="Response regulatory" evidence="19">
    <location>
        <begin position="571"/>
        <end position="685"/>
    </location>
</feature>
<dbReference type="InterPro" id="IPR036641">
    <property type="entry name" value="HPT_dom_sf"/>
</dbReference>
<dbReference type="SUPFAM" id="SSF47384">
    <property type="entry name" value="Homodimeric domain of signal transducing histidine kinase"/>
    <property type="match status" value="1"/>
</dbReference>
<keyword evidence="6 14" id="KW-0597">Phosphoprotein</keyword>
<dbReference type="SMART" id="SM00448">
    <property type="entry name" value="REC"/>
    <property type="match status" value="1"/>
</dbReference>
<keyword evidence="8 17" id="KW-0812">Transmembrane</keyword>
<dbReference type="SUPFAM" id="SSF47226">
    <property type="entry name" value="Histidine-containing phosphotransfer domain, HPT domain"/>
    <property type="match status" value="1"/>
</dbReference>
<gene>
    <name evidence="21" type="ORF">EXN75_07365</name>
</gene>
<dbReference type="OrthoDB" id="9796457at2"/>
<evidence type="ECO:0000256" key="12">
    <source>
        <dbReference type="ARBA" id="ARBA00023136"/>
    </source>
</evidence>
<dbReference type="RefSeq" id="WP_134843303.1">
    <property type="nucleotide sequence ID" value="NZ_SGVY01000015.1"/>
</dbReference>
<feature type="domain" description="Histidine kinase" evidence="18">
    <location>
        <begin position="288"/>
        <end position="520"/>
    </location>
</feature>
<feature type="region of interest" description="Disordered" evidence="16">
    <location>
        <begin position="527"/>
        <end position="562"/>
    </location>
</feature>
<dbReference type="GO" id="GO:0000155">
    <property type="term" value="F:phosphorelay sensor kinase activity"/>
    <property type="evidence" value="ECO:0007669"/>
    <property type="project" value="InterPro"/>
</dbReference>
<feature type="domain" description="HPt" evidence="20">
    <location>
        <begin position="715"/>
        <end position="810"/>
    </location>
</feature>
<evidence type="ECO:0000313" key="22">
    <source>
        <dbReference type="Proteomes" id="UP000297872"/>
    </source>
</evidence>
<feature type="coiled-coil region" evidence="15">
    <location>
        <begin position="261"/>
        <end position="288"/>
    </location>
</feature>
<keyword evidence="22" id="KW-1185">Reference proteome</keyword>
<evidence type="ECO:0000256" key="11">
    <source>
        <dbReference type="ARBA" id="ARBA00022989"/>
    </source>
</evidence>
<keyword evidence="15" id="KW-0175">Coiled coil</keyword>
<dbReference type="EMBL" id="SGVY01000015">
    <property type="protein sequence ID" value="TFH81898.1"/>
    <property type="molecule type" value="Genomic_DNA"/>
</dbReference>
<dbReference type="InterPro" id="IPR036890">
    <property type="entry name" value="HATPase_C_sf"/>
</dbReference>
<dbReference type="PROSITE" id="PS50110">
    <property type="entry name" value="RESPONSE_REGULATORY"/>
    <property type="match status" value="1"/>
</dbReference>
<comment type="caution">
    <text evidence="21">The sequence shown here is derived from an EMBL/GenBank/DDBJ whole genome shotgun (WGS) entry which is preliminary data.</text>
</comment>
<evidence type="ECO:0000256" key="7">
    <source>
        <dbReference type="ARBA" id="ARBA00022679"/>
    </source>
</evidence>
<dbReference type="Pfam" id="PF02518">
    <property type="entry name" value="HATPase_c"/>
    <property type="match status" value="1"/>
</dbReference>
<feature type="modified residue" description="Phosphohistidine" evidence="13">
    <location>
        <position position="756"/>
    </location>
</feature>
<comment type="catalytic activity">
    <reaction evidence="1">
        <text>ATP + protein L-histidine = ADP + protein N-phospho-L-histidine.</text>
        <dbReference type="EC" id="2.7.13.3"/>
    </reaction>
</comment>
<keyword evidence="12 17" id="KW-0472">Membrane</keyword>
<dbReference type="Pfam" id="PF00512">
    <property type="entry name" value="HisKA"/>
    <property type="match status" value="1"/>
</dbReference>
<evidence type="ECO:0000256" key="17">
    <source>
        <dbReference type="SAM" id="Phobius"/>
    </source>
</evidence>
<evidence type="ECO:0000256" key="5">
    <source>
        <dbReference type="ARBA" id="ARBA00022519"/>
    </source>
</evidence>
<keyword evidence="10" id="KW-0547">Nucleotide-binding</keyword>
<dbReference type="PROSITE" id="PS50109">
    <property type="entry name" value="HIS_KIN"/>
    <property type="match status" value="1"/>
</dbReference>
<dbReference type="EC" id="2.7.13.3" evidence="3"/>
<feature type="compositionally biased region" description="Basic and acidic residues" evidence="16">
    <location>
        <begin position="544"/>
        <end position="560"/>
    </location>
</feature>
<dbReference type="SUPFAM" id="SSF52172">
    <property type="entry name" value="CheY-like"/>
    <property type="match status" value="1"/>
</dbReference>
<evidence type="ECO:0000256" key="3">
    <source>
        <dbReference type="ARBA" id="ARBA00012438"/>
    </source>
</evidence>
<evidence type="ECO:0000256" key="15">
    <source>
        <dbReference type="SAM" id="Coils"/>
    </source>
</evidence>
<evidence type="ECO:0000259" key="19">
    <source>
        <dbReference type="PROSITE" id="PS50110"/>
    </source>
</evidence>
<accession>A0A4Y8VNF0</accession>
<dbReference type="CDD" id="cd16922">
    <property type="entry name" value="HATPase_EvgS-ArcB-TorS-like"/>
    <property type="match status" value="1"/>
</dbReference>
<evidence type="ECO:0000256" key="14">
    <source>
        <dbReference type="PROSITE-ProRule" id="PRU00169"/>
    </source>
</evidence>
<dbReference type="InterPro" id="IPR003661">
    <property type="entry name" value="HisK_dim/P_dom"/>
</dbReference>
<dbReference type="SMART" id="SM00388">
    <property type="entry name" value="HisKA"/>
    <property type="match status" value="1"/>
</dbReference>
<dbReference type="InterPro" id="IPR005467">
    <property type="entry name" value="His_kinase_dom"/>
</dbReference>
<evidence type="ECO:0000259" key="18">
    <source>
        <dbReference type="PROSITE" id="PS50109"/>
    </source>
</evidence>
<dbReference type="PANTHER" id="PTHR43047">
    <property type="entry name" value="TWO-COMPONENT HISTIDINE PROTEIN KINASE"/>
    <property type="match status" value="1"/>
</dbReference>
<organism evidence="21 22">
    <name type="scientific">Segatella hominis</name>
    <dbReference type="NCBI Taxonomy" id="2518605"/>
    <lineage>
        <taxon>Bacteria</taxon>
        <taxon>Pseudomonadati</taxon>
        <taxon>Bacteroidota</taxon>
        <taxon>Bacteroidia</taxon>
        <taxon>Bacteroidales</taxon>
        <taxon>Prevotellaceae</taxon>
        <taxon>Segatella</taxon>
    </lineage>
</organism>
<keyword evidence="7" id="KW-0808">Transferase</keyword>
<dbReference type="GeneID" id="302995108"/>
<evidence type="ECO:0000256" key="4">
    <source>
        <dbReference type="ARBA" id="ARBA00022475"/>
    </source>
</evidence>
<evidence type="ECO:0000256" key="6">
    <source>
        <dbReference type="ARBA" id="ARBA00022553"/>
    </source>
</evidence>
<dbReference type="Gene3D" id="3.40.50.2300">
    <property type="match status" value="1"/>
</dbReference>
<keyword evidence="4" id="KW-1003">Cell membrane</keyword>
<dbReference type="Gene3D" id="1.10.287.130">
    <property type="match status" value="1"/>
</dbReference>
<dbReference type="Gene3D" id="3.30.565.10">
    <property type="entry name" value="Histidine kinase-like ATPase, C-terminal domain"/>
    <property type="match status" value="1"/>
</dbReference>
<dbReference type="AlphaFoldDB" id="A0A4Y8VNF0"/>
<name>A0A4Y8VNF0_9BACT</name>
<dbReference type="InterPro" id="IPR001789">
    <property type="entry name" value="Sig_transdc_resp-reg_receiver"/>
</dbReference>
<dbReference type="Gene3D" id="1.20.120.160">
    <property type="entry name" value="HPT domain"/>
    <property type="match status" value="1"/>
</dbReference>
<dbReference type="InterPro" id="IPR036097">
    <property type="entry name" value="HisK_dim/P_sf"/>
</dbReference>
<dbReference type="GO" id="GO:0005886">
    <property type="term" value="C:plasma membrane"/>
    <property type="evidence" value="ECO:0007669"/>
    <property type="project" value="UniProtKB-SubCell"/>
</dbReference>
<proteinExistence type="predicted"/>
<dbReference type="SUPFAM" id="SSF55874">
    <property type="entry name" value="ATPase domain of HSP90 chaperone/DNA topoisomerase II/histidine kinase"/>
    <property type="match status" value="1"/>
</dbReference>
<dbReference type="PANTHER" id="PTHR43047:SF72">
    <property type="entry name" value="OSMOSENSING HISTIDINE PROTEIN KINASE SLN1"/>
    <property type="match status" value="1"/>
</dbReference>
<evidence type="ECO:0000256" key="8">
    <source>
        <dbReference type="ARBA" id="ARBA00022692"/>
    </source>
</evidence>
<dbReference type="InterPro" id="IPR003594">
    <property type="entry name" value="HATPase_dom"/>
</dbReference>
<dbReference type="Proteomes" id="UP000297872">
    <property type="component" value="Unassembled WGS sequence"/>
</dbReference>
<keyword evidence="10" id="KW-0067">ATP-binding</keyword>
<dbReference type="PROSITE" id="PS50894">
    <property type="entry name" value="HPT"/>
    <property type="match status" value="1"/>
</dbReference>
<comment type="subcellular location">
    <subcellularLocation>
        <location evidence="2">Cell inner membrane</location>
        <topology evidence="2">Multi-pass membrane protein</topology>
    </subcellularLocation>
</comment>
<dbReference type="InterPro" id="IPR004358">
    <property type="entry name" value="Sig_transdc_His_kin-like_C"/>
</dbReference>
<dbReference type="PRINTS" id="PR00344">
    <property type="entry name" value="BCTRLSENSOR"/>
</dbReference>
<evidence type="ECO:0000256" key="1">
    <source>
        <dbReference type="ARBA" id="ARBA00000085"/>
    </source>
</evidence>
<evidence type="ECO:0000256" key="16">
    <source>
        <dbReference type="SAM" id="MobiDB-lite"/>
    </source>
</evidence>
<dbReference type="CDD" id="cd17546">
    <property type="entry name" value="REC_hyHK_CKI1_RcsC-like"/>
    <property type="match status" value="1"/>
</dbReference>
<keyword evidence="9" id="KW-0418">Kinase</keyword>
<dbReference type="InterPro" id="IPR008207">
    <property type="entry name" value="Sig_transdc_His_kin_Hpt_dom"/>
</dbReference>
<dbReference type="InterPro" id="IPR011006">
    <property type="entry name" value="CheY-like_superfamily"/>
</dbReference>
<feature type="modified residue" description="4-aspartylphosphate" evidence="14">
    <location>
        <position position="623"/>
    </location>
</feature>
<dbReference type="Pfam" id="PF00072">
    <property type="entry name" value="Response_reg"/>
    <property type="match status" value="1"/>
</dbReference>
<sequence>MQKNNVPLKVAIGYTATAIVLILAMVLVYSNTKSIYDINQASREYIQKQDVADSTMTRLLKEEQNNLKQLSEALAGKSSKGYLRAKVDSLSKGKDSIVVEKKAPQTHEAKHTTVEVLKTRRGFFRRLADAFKKEHAETISVKRDTNLAVVDSVATPINVAENVANILEDIEKKEKKVSTHHSEAVNKEMEDLQLVNAQLALRSAKKLNEAHQKERTSMQHAINKAMEARQQLIWQIAFLAIIAIIAAIILLWYIYQDTKKERVYRENLENANEEIQRIMRQRERLLLTITHDIKAPAASISGFIDLMKEYVSDPKGTSCLSNIKNSASHLSQLVASLLDYHQLENGLMQLNPVNFSPEQLVKLSVEGLRLQAEKKGLAISCEFQNADKDNIWGKIFRGDDFRIRQVLDNLVSNAIKYTDQGSVHIMASIQQARNEYNIIIDEHTYELTLQVKDTGKGMTSEEKQKVFQAFTRLKGAQGIEGTGLGLSITRELVALLGGKIQLESAVGKGSTFTVSFPILLQQQADAEEGTERGIEDDGISGTERIGEIEGETRLSKGKDRQKTKRNFANHKILILDDDALQLQLLQEMLRRLVGDTWKVITCHHVTEALTALHNEQPAVMMMDIEMPEMNGMEMIKHINHSQMLVIAMTAHDTSIKSKLHEAGFDDCLFKPFSMEKLEEILGVEKVDSQKEQIIEKGKTTFPIRFKPLLAFAEDDEDAAAEIISTVKQELEGHFRKMQDALSQETLPCEDIGKAAHKLLPIASMIQMENLELVQALAPEYINEVETEKIREYLATIVEELRNILGELSSGAIS</sequence>
<evidence type="ECO:0000256" key="9">
    <source>
        <dbReference type="ARBA" id="ARBA00022777"/>
    </source>
</evidence>